<dbReference type="AlphaFoldDB" id="A0A917HWK6"/>
<name>A0A917HWK6_9SPHI</name>
<evidence type="ECO:0000313" key="3">
    <source>
        <dbReference type="Proteomes" id="UP000660862"/>
    </source>
</evidence>
<feature type="domain" description="F5/8 type C" evidence="1">
    <location>
        <begin position="342"/>
        <end position="448"/>
    </location>
</feature>
<dbReference type="SUPFAM" id="SSF49785">
    <property type="entry name" value="Galactose-binding domain-like"/>
    <property type="match status" value="2"/>
</dbReference>
<dbReference type="InterPro" id="IPR000421">
    <property type="entry name" value="FA58C"/>
</dbReference>
<comment type="caution">
    <text evidence="2">The sequence shown here is derived from an EMBL/GenBank/DDBJ whole genome shotgun (WGS) entry which is preliminary data.</text>
</comment>
<evidence type="ECO:0000313" key="2">
    <source>
        <dbReference type="EMBL" id="GGG92278.1"/>
    </source>
</evidence>
<accession>A0A917HWK6</accession>
<gene>
    <name evidence="2" type="ORF">GCM10007415_28770</name>
</gene>
<protein>
    <recommendedName>
        <fullName evidence="1">F5/8 type C domain-containing protein</fullName>
    </recommendedName>
</protein>
<dbReference type="RefSeq" id="WP_188506718.1">
    <property type="nucleotide sequence ID" value="NZ_BMER01000002.1"/>
</dbReference>
<dbReference type="PROSITE" id="PS50022">
    <property type="entry name" value="FA58C_3"/>
    <property type="match status" value="2"/>
</dbReference>
<reference evidence="2" key="1">
    <citation type="journal article" date="2014" name="Int. J. Syst. Evol. Microbiol.">
        <title>Complete genome sequence of Corynebacterium casei LMG S-19264T (=DSM 44701T), isolated from a smear-ripened cheese.</title>
        <authorList>
            <consortium name="US DOE Joint Genome Institute (JGI-PGF)"/>
            <person name="Walter F."/>
            <person name="Albersmeier A."/>
            <person name="Kalinowski J."/>
            <person name="Ruckert C."/>
        </authorList>
    </citation>
    <scope>NUCLEOTIDE SEQUENCE</scope>
    <source>
        <strain evidence="2">CGMCC 1.12195</strain>
    </source>
</reference>
<reference evidence="2" key="2">
    <citation type="submission" date="2020-09" db="EMBL/GenBank/DDBJ databases">
        <authorList>
            <person name="Sun Q."/>
            <person name="Zhou Y."/>
        </authorList>
    </citation>
    <scope>NUCLEOTIDE SEQUENCE</scope>
    <source>
        <strain evidence="2">CGMCC 1.12195</strain>
    </source>
</reference>
<dbReference type="Gene3D" id="2.60.40.1740">
    <property type="entry name" value="hypothetical protein (bacova_03559)"/>
    <property type="match status" value="1"/>
</dbReference>
<evidence type="ECO:0000259" key="1">
    <source>
        <dbReference type="PROSITE" id="PS50022"/>
    </source>
</evidence>
<dbReference type="Pfam" id="PF00754">
    <property type="entry name" value="F5_F8_type_C"/>
    <property type="match status" value="2"/>
</dbReference>
<feature type="domain" description="F5/8 type C" evidence="1">
    <location>
        <begin position="159"/>
        <end position="309"/>
    </location>
</feature>
<dbReference type="EMBL" id="BMER01000002">
    <property type="protein sequence ID" value="GGG92278.1"/>
    <property type="molecule type" value="Genomic_DNA"/>
</dbReference>
<sequence length="462" mass="52176">MKYIVKLAFSILCGILILNSCSEPYAESIELEQFMFLSLSGAADGPIEQTISLDDPFTYPLSVSYGGTTNYNQGEITVNLTVDNTLVDRYNTENNTSYSPLPDGSWSLDKSSIAIPDGNRISDVATVIIEPSLVNFAHDYLLPVTIQSATGDKIPVNEVLKTTYIVIKGDVELLPFENLWAVHGSSSVWQEGFEVESVYDGNRSSFWHSALSGMPQWFAINMNGYKLIEGFSWINRQDPDQHALPKHVKFETSMDGTNWTEVLDVPELPASRTMQVLELPQKVVAKYFKVNVLSNWADAPYTYVADVSTWAGTKPTGEYDWEKSTWEVIDYKSEWNADWGVSKIFDGDKSTTWHSEPFDGSKNGMPQWFVVDMKKVRPAIKGFLIWNRQDDHGMEPKQVVFSVSEDNVNWTPVLDLTEMSNDYSKELDYKTTNPQAGRYLKVEVVSNWGNGAWTYFGEITTY</sequence>
<dbReference type="Gene3D" id="2.60.120.260">
    <property type="entry name" value="Galactose-binding domain-like"/>
    <property type="match status" value="2"/>
</dbReference>
<dbReference type="InterPro" id="IPR008979">
    <property type="entry name" value="Galactose-bd-like_sf"/>
</dbReference>
<dbReference type="InterPro" id="IPR013728">
    <property type="entry name" value="BT_3987-like_N"/>
</dbReference>
<organism evidence="2 3">
    <name type="scientific">Parapedobacter pyrenivorans</name>
    <dbReference type="NCBI Taxonomy" id="1305674"/>
    <lineage>
        <taxon>Bacteria</taxon>
        <taxon>Pseudomonadati</taxon>
        <taxon>Bacteroidota</taxon>
        <taxon>Sphingobacteriia</taxon>
        <taxon>Sphingobacteriales</taxon>
        <taxon>Sphingobacteriaceae</taxon>
        <taxon>Parapedobacter</taxon>
    </lineage>
</organism>
<dbReference type="Pfam" id="PF08522">
    <property type="entry name" value="BT_3987-like_N"/>
    <property type="match status" value="1"/>
</dbReference>
<dbReference type="Proteomes" id="UP000660862">
    <property type="component" value="Unassembled WGS sequence"/>
</dbReference>
<keyword evidence="3" id="KW-1185">Reference proteome</keyword>
<proteinExistence type="predicted"/>